<proteinExistence type="predicted"/>
<evidence type="ECO:0000313" key="1">
    <source>
        <dbReference type="EMBL" id="CAH1138269.1"/>
    </source>
</evidence>
<reference evidence="1" key="1">
    <citation type="submission" date="2022-01" db="EMBL/GenBank/DDBJ databases">
        <authorList>
            <person name="King R."/>
        </authorList>
    </citation>
    <scope>NUCLEOTIDE SEQUENCE</scope>
</reference>
<dbReference type="OrthoDB" id="7459719at2759"/>
<evidence type="ECO:0000313" key="2">
    <source>
        <dbReference type="Proteomes" id="UP001153712"/>
    </source>
</evidence>
<dbReference type="EMBL" id="OU900094">
    <property type="protein sequence ID" value="CAH1138269.1"/>
    <property type="molecule type" value="Genomic_DNA"/>
</dbReference>
<accession>A0A9P0DN92</accession>
<dbReference type="GO" id="GO:0003723">
    <property type="term" value="F:RNA binding"/>
    <property type="evidence" value="ECO:0007669"/>
    <property type="project" value="InterPro"/>
</dbReference>
<dbReference type="Pfam" id="PF05733">
    <property type="entry name" value="Tenui_N"/>
    <property type="match status" value="1"/>
</dbReference>
<dbReference type="Proteomes" id="UP001153712">
    <property type="component" value="Chromosome 1"/>
</dbReference>
<keyword evidence="2" id="KW-1185">Reference proteome</keyword>
<dbReference type="InterPro" id="IPR009522">
    <property type="entry name" value="Capsid_Phlebovir/Tenuivir"/>
</dbReference>
<dbReference type="AlphaFoldDB" id="A0A9P0DN92"/>
<sequence>MSSENPSGSGTLEEKRRSFSALLAKLEDMDFSDICGHQGFDPSKMRRTVMENPEYEQNDVLTMCKFFFTRGTNLENIKRRISEMDQRVLDTLIQRYSLVSKANAGDSGSSRTRITLARIAACFPDLSVSFLDDSSTISVRRPVSLAEMGEMLGVSSFPQVLTTNIVLSIIPRDKNIINPADTNKIYVIVMTYAAQEVCVINPAMASKKLLERFHHNRPFAVAAYNSTLFSNEERFKIASRVKGVFYVEDGSLRLLDHINEVYDSCVSYMEEREITPITPLWDKRRHVYVE</sequence>
<protein>
    <submittedName>
        <fullName evidence="1">Uncharacterized protein</fullName>
    </submittedName>
</protein>
<gene>
    <name evidence="1" type="ORF">PHYEVI_LOCUS227</name>
</gene>
<name>A0A9P0DN92_PHYSR</name>
<organism evidence="1 2">
    <name type="scientific">Phyllotreta striolata</name>
    <name type="common">Striped flea beetle</name>
    <name type="synonym">Crioceris striolata</name>
    <dbReference type="NCBI Taxonomy" id="444603"/>
    <lineage>
        <taxon>Eukaryota</taxon>
        <taxon>Metazoa</taxon>
        <taxon>Ecdysozoa</taxon>
        <taxon>Arthropoda</taxon>
        <taxon>Hexapoda</taxon>
        <taxon>Insecta</taxon>
        <taxon>Pterygota</taxon>
        <taxon>Neoptera</taxon>
        <taxon>Endopterygota</taxon>
        <taxon>Coleoptera</taxon>
        <taxon>Polyphaga</taxon>
        <taxon>Cucujiformia</taxon>
        <taxon>Chrysomeloidea</taxon>
        <taxon>Chrysomelidae</taxon>
        <taxon>Galerucinae</taxon>
        <taxon>Alticini</taxon>
        <taxon>Phyllotreta</taxon>
    </lineage>
</organism>